<evidence type="ECO:0000313" key="3">
    <source>
        <dbReference type="Proteomes" id="UP000076744"/>
    </source>
</evidence>
<proteinExistence type="predicted"/>
<reference evidence="2 3" key="1">
    <citation type="journal article" date="2016" name="Genome Biol. Evol.">
        <title>Divergent and convergent evolution of fungal pathogenicity.</title>
        <authorList>
            <person name="Shang Y."/>
            <person name="Xiao G."/>
            <person name="Zheng P."/>
            <person name="Cen K."/>
            <person name="Zhan S."/>
            <person name="Wang C."/>
        </authorList>
    </citation>
    <scope>NUCLEOTIDE SEQUENCE [LARGE SCALE GENOMIC DNA]</scope>
    <source>
        <strain evidence="2 3">ARSEF 2679</strain>
    </source>
</reference>
<accession>A0A167M6Z1</accession>
<dbReference type="AlphaFoldDB" id="A0A167M6Z1"/>
<comment type="caution">
    <text evidence="2">The sequence shown here is derived from an EMBL/GenBank/DDBJ whole genome shotgun (WGS) entry which is preliminary data.</text>
</comment>
<dbReference type="GeneID" id="30024788"/>
<organism evidence="2 3">
    <name type="scientific">Cordyceps fumosorosea (strain ARSEF 2679)</name>
    <name type="common">Isaria fumosorosea</name>
    <dbReference type="NCBI Taxonomy" id="1081104"/>
    <lineage>
        <taxon>Eukaryota</taxon>
        <taxon>Fungi</taxon>
        <taxon>Dikarya</taxon>
        <taxon>Ascomycota</taxon>
        <taxon>Pezizomycotina</taxon>
        <taxon>Sordariomycetes</taxon>
        <taxon>Hypocreomycetidae</taxon>
        <taxon>Hypocreales</taxon>
        <taxon>Cordycipitaceae</taxon>
        <taxon>Cordyceps</taxon>
    </lineage>
</organism>
<dbReference type="Proteomes" id="UP000076744">
    <property type="component" value="Unassembled WGS sequence"/>
</dbReference>
<keyword evidence="1" id="KW-0732">Signal</keyword>
<feature type="signal peptide" evidence="1">
    <location>
        <begin position="1"/>
        <end position="17"/>
    </location>
</feature>
<protein>
    <submittedName>
        <fullName evidence="2">Uncharacterized protein</fullName>
    </submittedName>
</protein>
<keyword evidence="3" id="KW-1185">Reference proteome</keyword>
<gene>
    <name evidence="2" type="ORF">ISF_08496</name>
</gene>
<feature type="chain" id="PRO_5007890213" evidence="1">
    <location>
        <begin position="18"/>
        <end position="88"/>
    </location>
</feature>
<dbReference type="EMBL" id="AZHB01000031">
    <property type="protein sequence ID" value="OAA54016.1"/>
    <property type="molecule type" value="Genomic_DNA"/>
</dbReference>
<dbReference type="RefSeq" id="XP_018700699.1">
    <property type="nucleotide sequence ID" value="XM_018852099.1"/>
</dbReference>
<evidence type="ECO:0000256" key="1">
    <source>
        <dbReference type="SAM" id="SignalP"/>
    </source>
</evidence>
<name>A0A167M6Z1_CORFA</name>
<sequence length="88" mass="9310">MQFQTLLVSVFLGLAVAAPQDIAFPQEPQDGEKTCQYGTAIPGPKGTFCISTKGFNFGAPGCKFPTCNKMGGCGWHLGADNCLECDCE</sequence>
<evidence type="ECO:0000313" key="2">
    <source>
        <dbReference type="EMBL" id="OAA54016.1"/>
    </source>
</evidence>